<feature type="compositionally biased region" description="Polar residues" evidence="1">
    <location>
        <begin position="657"/>
        <end position="668"/>
    </location>
</feature>
<sequence length="4650" mass="488715">MSIVVPEEVRRLFQVLTGEDMTDADEDALLAVGEALVSGAGAVEGLTEELGEMVSRVRGEFSGKAADRFAERVGGFGGVLEVSGGVLRGLGVFVRDVGWQVKYLKFVTVGGLVVLLGEIAWAVAMAGATGGASLAWLAARVAVMRFVLSRWWGQLFMRLAMCAGVGVGLNVLPDVVAQGVLVSEGKEGWSAGWTRDAAGVGAMSAMVGLPMSALGNVVGKTVARMLVAGLGDQVDRELLEAAARRAVEEHAELYPVSGLARFADVVAEAVDSYAGMSVRGLWAARFGRGLGESVEEGLTEMVGELVYGVVSGQGVQFNPFSFTAGVSESVASGAGRLAGLVLRGELIPPGTRYRDESAAEAEKTPLLSSDSELETVDGTGFSDTGGGVGGFRAGEIGMGDGKTGLAEDKGTVPGVEGGAAEGKDRVPRARVVSSSAGSAGVSHSGVMSADGRSASGQVEEARPTNSVGTGPGTPDGSVDIADGVGIHWRSGDSQEVTSDRPVRGESTATNGHVDGGVRGVEDGKTAVTEKSEDFRPAPHSGAVGTEVPVTRGEERPDTPPPPYSPATPDAEHARPGTPPPAYSPAAGDVEQVGHGAPPPVRGGDTPPVFTPDSAGDHTGHRPSDADTIGVITNRAQRDDPVDAGRGTSAGTAHGSGRPQSPALSTTSRVPHGQANPDGLPGPSAAVPVSAEAVLRDLPDVEAVPVADAAVAGSGVRGEPVAGSVAQWSVRDLRREIERAWGVDGPRESALLVVQHTHDVTKLVGHELVSVDEVVELVAARHLEHGVVEARRFSRDLAAWLGTEGDSLTVRAAAGAGSSVAGEDAQAGADVLRGSMAADPLQSNSLLGDVDSFAGIADSQPYADDPLPGMVTSDPLEPDHERALLAWAESTVDTAWWLADSSRHPSGSGRGEPLAGQADDALAAGRPVAGAEAVAVEGFGNDPDGLSFAGDLGTWSFDPLTAGQPSGFGWDETSGDHMAGTPAVAAEWSVDDPVRLPLAGDAGDSGVGGRSGRKRGRVDDSDDEGGGSERPLGRPSRRLDLVKQGRDVEAVWSELRRADQAGDPHTGKSLAAKFGMSVSWGYTRLAEFRKREGGVGRAELMRRERESELERMWAELRRARDAGELPTGESLAEAFGKSVSWGYARIAQFRASEVGDSAPEVPGSGSDRPTEGALGVGVDVVAAERSGVAAELSGAERAVAESSAQGETAESGAALGSFVVAVEIVRGTHDVVRLAREGALAKVVEQVEESLRTSGRAEASRFSRELAARLGSQGTGLAVRAGAGSDSPGGAENSQANIADSAAAVDESASGLMMVDPFGSGPGRDLLEWAESTGDVGSWTVDPSDFGPSLGFGWDVVSDGRPDDVSGADLSLAGADDVGSRRVDALSVGEGVGRDEVSGGRWDDVLGADPSVADVVAGEGFADAPSGLSFADDPDWWSVDPSTLGESWGFGWRGVSGGRTDDVLGAGPSVADADVVAGEGFADASGGLSSADEGDGSVGENSGRKRRRVDGAGDEGVASERPPGPRVPRQGARKRMREAEREAAWAELCRAQEAGEPHNGATLAKKFGKGRAWAYPLLAEFREREGGVDWLQLAQKDRDAGLEAVWVELRRARAAGESHTGESLGTRFGKGSAWGRQRLAEFRRRDGGTPPVQSAAAVREAELEKVWAEVRRAREAGDPHTGKSLAKVFGKSAPWGAQRLAELRAIEGDVSRSESAQRQRDAVWVELRRAGEAGESHTGESLGKKFGKSKAWGYARLGEFRRREGGTTQAQLIAQARHVVLEAVWAEVRRAREAGEPHTGASLATKFEKSETWGKERLAEFRRREGGTPQAQSVSRAREEEFAEVWTEVRRAHDAGEPHTGKSLGNKFEKSASWGRVRLAEFRRREGGTPQAQSVSRAREEEFAEVWTEVRRAHDAGEPRTGKSLGNKFEKSASWGRVRLAEFRSREGGGSAFAASEGGMPAETESAESASVAESPGQGEPADVSSGWRDVAVGIVRGTHDVVRLAREGSLDDVVYQVAERVREFGREEALRFCRELAARLGSQGTGFAIRAGAGPDSPAGGENSQMGVADSLEAADVRDGLVTFDPIESGPGRALLGWAESADDGGSWSVDPSSVGQPFNFGWDETRAVQPDDALPEGMSVAGTDPAVAEWFAGDSGGLSSDWEAGSWSVDPLGFGPSLGLGWDAAQGGHTVAEGVWGPGAEVVAAEWYSGDSGGYSSAVDAGGLPALGGTGGLKRRRVDDSDDEDAKPARPSGWAVTNAVAVKRKQEVDLGAVWAELRRADEAGQVHSGESLGRKFGKGSSWGLVRLREFRGRQGGKSRAEGVKLRREAVWAEMRRARDAGRPYTGVTLGRKFRKGASWGYAQLSEFRASEGGVSRAEVAQRERDAERDAVWAEVRRADAAGESHTGAALGAKFGKSSSWGEERLAEAKRLKGVGSGRGVPGEGAVVAERLGSAAGLSSATAAMAGVQAKMADPGVLPGSRDVAVRPAREEGTSRADAEKRKREEVWAEVRRARDAGEPHSGRSLGNRFGRSASWGVQRLAEFRRREGEGSPADVLKQQREEVWAELRRARSAGEPHTGKSLGAKFRRSTSWGLWQLDEFRKAENGSSEAEPLTSGSGAPAEGSPTADAIVAERSGLAAERSSAAAMAETGVQGETAESGVLPGSRDVAAGIVRGTHDVVRLARAGVLDEVVDRVATRLGESGRAEALRFSRELAATLGSQGTGLAVRAGAGPDSPEDTSAGTEASHSADADPVSGSVTFEQSESQPGHAVPEWADPMADAGAWSADPLRIERSLGFEWNENLGGQRDNVLAAGPSDSDVLAADWVGDDRGGLSSVGQVGSWPFDPFGVGQSFDFGWDEVQAGRAGDVLAAGASVPGADVVATGWFANDPSGWPSMADAGELASAAEGSGSRRRRVADSDDESERPSGPRAPRGNAAKRTRAVEPEEVWAEVRRADEAGEPHTGQSLGTRFGKSNWWGKQRLKELREREGEAGQADVAKRERAALLEEVRAEVRRADEAGGPHTGESLGAKFGMRKGWGYKQLRMFRQDSQELRRSDTAKWEPEEVWAELRRADAAGEPHTGQSLGAKFGKSNWWGRQRLKELREREGALSRAELVQQKRDAEREKVWAELRRADAAGEPHTGTTLAAKFGKSAPWGRQRLAEFSRREGGTTPAQLVAGSRNAGLEPVWAELRRADEAGEPHSGATLAKAFRKSSSWGYARLAEFRAGEQSMNRVARSGREAQGVADSRATADESMGDVAALDLFESEPARALLDWAESAGDPGSWALDPQIFGPSNFEWDEVPGGRTDDLLAAESGLDVLAAEELSDVPGGSAALSESGGREGARVADSGDDATEQGRPSGRRASRAGAGQRMRGADLGAVWAEASRALDEGEPHTGPSLAAKFKKSNAWGYERLAEFRERAGNGDPAEVAKRERDAKLEPVWAEVRRAEAAGQPHSGSSLGAKFGKSKSWGKQRLKELSEREGNAGRAEVAKRERAAELERVWAEVRRAEAAGDCHTGVSLARKFGKSQTWGLARLAEFRKKFRSGSGLQDPSAVGMDMVEAERSAVVTESSSADVAVSGPSTRGNAAKASLGPRDVAVGVVRRTHDVVRLARDGVLDEVLEQVAEQVRGFGRAEALRFSRELAERLGSRGTALTVRAGAGSDSSAGAEESSPGGESSAVSAAGLGGFVSADPLESEPARALLGWAESVGEVGWGDPASLGQAWGLGWGELQGGQAGEMPAQSVGRGDVVAAGGFAGDVGGLSSVDEGSRRKRGRVAEPDDEDAESQRSKRSRGPGAGEVWAELRRAEEAGEPHTGKSLAGKYGKSRSWGVDRLAVFRKGAAERKTDPKEVWAEVRRADQAGEPHTGPSLAAKFGKGKSWGWEHLREFRKEEVGVVPAELAKREREAELERVWAELRRARDAGEPHNGETLRIKFGRSLRWADQRLAEFKRIEGGVSRADVTKREAELERVWAELRRARDAGETHTGESLGKAFNKSGSWGLLRLAEFRKLLEGGLSRAEEVKREREAELEPVWAELRRADGAGQPHSGKSLAAKFGKSRSWGDHRLVEFREREGGASRGDAVKRNREAVWAELRRARDAGETHTGETLGKAFKKSSSWGTRRLAEFRSSERGGSVPETSAAGVDVVGVQRSGLVSELVGLVGSLRGLLVGAPVGYEPGLRARVEEWWVRLGRGELGGADVGNLRRRVSQAAALVERVRADRLGWGVGGSAVEGQPAAGVVEAGSSGLVSGVSTAEAAGSFVHATEDVAPQESTRSKEAPSEASGPVADSGAWPIDPASVDWSWGAGVGSGDETGLSDAVGADTAHRFGAPVWMSGGGDGLEVVDFTGDAKAGLTSRCHAAAASLRRLSAVAPPEYRAVVSRQIVRWLNIASGLSYRRADVVGLREQADAQARADVELGELVELDGAASAVLEEGRGVYGDEAVDGLLLEAAQRLGSTLGEVPSFRRVIAHQLLRDRDDVAAVDALRRRLSGLMATALGVSAGAGPVGGGFLPRPRDEVSVRAGAEDSDVDGVVSEDEWDRLRERLDRLRVSGDRVVGVRVGSADSPGLDGFPHGNDSLRRLSWPGVNAVDKPISGPVSEPPAAGFGDDVSAEGGPGRVSTDDDGTRRRSSWPGASDFNGNQRADFH</sequence>
<gene>
    <name evidence="3" type="ORF">BJ970_007671</name>
</gene>
<feature type="region of interest" description="Disordered" evidence="1">
    <location>
        <begin position="2726"/>
        <end position="2775"/>
    </location>
</feature>
<feature type="compositionally biased region" description="Low complexity" evidence="1">
    <location>
        <begin position="431"/>
        <end position="449"/>
    </location>
</feature>
<evidence type="ECO:0000256" key="2">
    <source>
        <dbReference type="SAM" id="Phobius"/>
    </source>
</evidence>
<protein>
    <submittedName>
        <fullName evidence="3">DNA-binding transcriptional regulator YdaS (Cro superfamily)</fullName>
    </submittedName>
</protein>
<keyword evidence="2" id="KW-1133">Transmembrane helix</keyword>
<feature type="region of interest" description="Disordered" evidence="1">
    <location>
        <begin position="4594"/>
        <end position="4650"/>
    </location>
</feature>
<feature type="compositionally biased region" description="Low complexity" evidence="1">
    <location>
        <begin position="1951"/>
        <end position="1974"/>
    </location>
</feature>
<feature type="region of interest" description="Disordered" evidence="1">
    <location>
        <begin position="401"/>
        <end position="685"/>
    </location>
</feature>
<feature type="region of interest" description="Disordered" evidence="1">
    <location>
        <begin position="994"/>
        <end position="1039"/>
    </location>
</feature>
<reference evidence="3 4" key="1">
    <citation type="submission" date="2020-08" db="EMBL/GenBank/DDBJ databases">
        <title>Sequencing the genomes of 1000 actinobacteria strains.</title>
        <authorList>
            <person name="Klenk H.-P."/>
        </authorList>
    </citation>
    <scope>NUCLEOTIDE SEQUENCE [LARGE SCALE GENOMIC DNA]</scope>
    <source>
        <strain evidence="3 4">DSM 45584</strain>
    </source>
</reference>
<feature type="region of interest" description="Disordered" evidence="1">
    <location>
        <begin position="353"/>
        <end position="387"/>
    </location>
</feature>
<evidence type="ECO:0000313" key="4">
    <source>
        <dbReference type="Proteomes" id="UP000584374"/>
    </source>
</evidence>
<dbReference type="RefSeq" id="WP_184733263.1">
    <property type="nucleotide sequence ID" value="NZ_JACHIW010000006.1"/>
</dbReference>
<feature type="region of interest" description="Disordered" evidence="1">
    <location>
        <begin position="3330"/>
        <end position="3376"/>
    </location>
</feature>
<name>A0A840QIS2_9PSEU</name>
<dbReference type="Proteomes" id="UP000584374">
    <property type="component" value="Unassembled WGS sequence"/>
</dbReference>
<feature type="region of interest" description="Disordered" evidence="1">
    <location>
        <begin position="2604"/>
        <end position="2627"/>
    </location>
</feature>
<proteinExistence type="predicted"/>
<feature type="region of interest" description="Disordered" evidence="1">
    <location>
        <begin position="3758"/>
        <end position="3802"/>
    </location>
</feature>
<keyword evidence="2" id="KW-0472">Membrane</keyword>
<evidence type="ECO:0000313" key="3">
    <source>
        <dbReference type="EMBL" id="MBB5160070.1"/>
    </source>
</evidence>
<keyword evidence="3" id="KW-0238">DNA-binding</keyword>
<feature type="compositionally biased region" description="Basic and acidic residues" evidence="1">
    <location>
        <begin position="2484"/>
        <end position="2502"/>
    </location>
</feature>
<organism evidence="3 4">
    <name type="scientific">Saccharopolyspora phatthalungensis</name>
    <dbReference type="NCBI Taxonomy" id="664693"/>
    <lineage>
        <taxon>Bacteria</taxon>
        <taxon>Bacillati</taxon>
        <taxon>Actinomycetota</taxon>
        <taxon>Actinomycetes</taxon>
        <taxon>Pseudonocardiales</taxon>
        <taxon>Pseudonocardiaceae</taxon>
        <taxon>Saccharopolyspora</taxon>
    </lineage>
</organism>
<feature type="region of interest" description="Disordered" evidence="1">
    <location>
        <begin position="3658"/>
        <end position="3682"/>
    </location>
</feature>
<comment type="caution">
    <text evidence="3">The sequence shown here is derived from an EMBL/GenBank/DDBJ whole genome shotgun (WGS) entry which is preliminary data.</text>
</comment>
<feature type="region of interest" description="Disordered" evidence="1">
    <location>
        <begin position="4268"/>
        <end position="4295"/>
    </location>
</feature>
<keyword evidence="4" id="KW-1185">Reference proteome</keyword>
<feature type="region of interest" description="Disordered" evidence="1">
    <location>
        <begin position="1948"/>
        <end position="1985"/>
    </location>
</feature>
<feature type="region of interest" description="Disordered" evidence="1">
    <location>
        <begin position="1483"/>
        <end position="1532"/>
    </location>
</feature>
<dbReference type="GO" id="GO:0003677">
    <property type="term" value="F:DNA binding"/>
    <property type="evidence" value="ECO:0007669"/>
    <property type="project" value="UniProtKB-KW"/>
</dbReference>
<feature type="compositionally biased region" description="Basic and acidic residues" evidence="1">
    <location>
        <begin position="614"/>
        <end position="624"/>
    </location>
</feature>
<feature type="region of interest" description="Disordered" evidence="1">
    <location>
        <begin position="2230"/>
        <end position="2253"/>
    </location>
</feature>
<feature type="compositionally biased region" description="Polar residues" evidence="1">
    <location>
        <begin position="4641"/>
        <end position="4650"/>
    </location>
</feature>
<feature type="compositionally biased region" description="Low complexity" evidence="1">
    <location>
        <begin position="3661"/>
        <end position="3682"/>
    </location>
</feature>
<feature type="compositionally biased region" description="Basic and acidic residues" evidence="1">
    <location>
        <begin position="489"/>
        <end position="503"/>
    </location>
</feature>
<feature type="compositionally biased region" description="Basic and acidic residues" evidence="1">
    <location>
        <begin position="519"/>
        <end position="536"/>
    </location>
</feature>
<feature type="compositionally biased region" description="Polar residues" evidence="1">
    <location>
        <begin position="2757"/>
        <end position="2767"/>
    </location>
</feature>
<evidence type="ECO:0000256" key="1">
    <source>
        <dbReference type="SAM" id="MobiDB-lite"/>
    </source>
</evidence>
<dbReference type="EMBL" id="JACHIW010000006">
    <property type="protein sequence ID" value="MBB5160070.1"/>
    <property type="molecule type" value="Genomic_DNA"/>
</dbReference>
<feature type="compositionally biased region" description="Basic and acidic residues" evidence="1">
    <location>
        <begin position="353"/>
        <end position="363"/>
    </location>
</feature>
<accession>A0A840QIS2</accession>
<keyword evidence="2" id="KW-0812">Transmembrane</keyword>
<feature type="region of interest" description="Disordered" evidence="1">
    <location>
        <begin position="2479"/>
        <end position="2502"/>
    </location>
</feature>
<feature type="transmembrane region" description="Helical" evidence="2">
    <location>
        <begin position="103"/>
        <end position="124"/>
    </location>
</feature>
<feature type="region of interest" description="Disordered" evidence="1">
    <location>
        <begin position="2903"/>
        <end position="2946"/>
    </location>
</feature>